<reference evidence="2 3" key="1">
    <citation type="submission" date="2023-05" db="EMBL/GenBank/DDBJ databases">
        <title>Novel species of genus Flectobacillus isolated from stream in China.</title>
        <authorList>
            <person name="Lu H."/>
        </authorList>
    </citation>
    <scope>NUCLEOTIDE SEQUENCE [LARGE SCALE GENOMIC DNA]</scope>
    <source>
        <strain evidence="2 3">KCTC 42575</strain>
    </source>
</reference>
<evidence type="ECO:0000313" key="2">
    <source>
        <dbReference type="EMBL" id="MDI9857976.1"/>
    </source>
</evidence>
<comment type="caution">
    <text evidence="2">The sequence shown here is derived from an EMBL/GenBank/DDBJ whole genome shotgun (WGS) entry which is preliminary data.</text>
</comment>
<name>A0ABT6Y350_9BACT</name>
<dbReference type="PANTHER" id="PTHR43581">
    <property type="entry name" value="ATP/GTP PHOSPHATASE"/>
    <property type="match status" value="1"/>
</dbReference>
<dbReference type="Proteomes" id="UP001236507">
    <property type="component" value="Unassembled WGS sequence"/>
</dbReference>
<feature type="domain" description="Endonuclease GajA/Old nuclease/RecF-like AAA" evidence="1">
    <location>
        <begin position="156"/>
        <end position="278"/>
    </location>
</feature>
<dbReference type="InterPro" id="IPR027417">
    <property type="entry name" value="P-loop_NTPase"/>
</dbReference>
<dbReference type="Gene3D" id="3.40.50.300">
    <property type="entry name" value="P-loop containing nucleotide triphosphate hydrolases"/>
    <property type="match status" value="1"/>
</dbReference>
<organism evidence="2 3">
    <name type="scientific">Flectobacillus roseus</name>
    <dbReference type="NCBI Taxonomy" id="502259"/>
    <lineage>
        <taxon>Bacteria</taxon>
        <taxon>Pseudomonadati</taxon>
        <taxon>Bacteroidota</taxon>
        <taxon>Cytophagia</taxon>
        <taxon>Cytophagales</taxon>
        <taxon>Flectobacillaceae</taxon>
        <taxon>Flectobacillus</taxon>
    </lineage>
</organism>
<feature type="domain" description="Endonuclease GajA/Old nuclease/RecF-like AAA" evidence="1">
    <location>
        <begin position="1"/>
        <end position="101"/>
    </location>
</feature>
<sequence>MIVSKIKLDNIRGFKGSTSLEFSENINVFCGLNNSGKSTILESISCIDTNVFNSKDLYFSTSSGSYSINIQLNQNESTKNLGDNSSLSNQEIKSKTINIECLIGGMQNIYTEDNVSPSMGMRNGAIAGKLRCFFSERKLRKLQTNVEYQRKFGNDNLIESLTDKIDRIRSNPHTPELALYSKMCLQIFGYEILTGYIDDNKTVVVHVDSKNSIPIVKMGEGVISLAILIVELCSCKGGVFLIEEPENDIHPQMLKILLNLIIESSKLNQFFISTHSNIVLKVLGSEVTTSIYKVKSKKVEDGAPHHYISTIQKISTTDERKILLEELGYELFDYDLWEGWIFFEEYSAEGLIRDYFIPWYVPKLHNKIRTFSARTSNQVAPKFDEFNRLFVYLHLELVYKNKVWVIIDGGDEELKIINEFKDKYVKQGWNPEQFLQLKKHDFEEYYPEKFVEKFRSEILPLKNSNSSKRDKKKELLDEVREWIKNDEINAKLEFEKSAFEIIEVLKIIETGFRVK</sequence>
<dbReference type="RefSeq" id="WP_283343250.1">
    <property type="nucleotide sequence ID" value="NZ_JASHIF010000002.1"/>
</dbReference>
<gene>
    <name evidence="2" type="ORF">QM524_02030</name>
</gene>
<dbReference type="PANTHER" id="PTHR43581:SF2">
    <property type="entry name" value="EXCINUCLEASE ATPASE SUBUNIT"/>
    <property type="match status" value="1"/>
</dbReference>
<evidence type="ECO:0000313" key="3">
    <source>
        <dbReference type="Proteomes" id="UP001236507"/>
    </source>
</evidence>
<evidence type="ECO:0000259" key="1">
    <source>
        <dbReference type="Pfam" id="PF13175"/>
    </source>
</evidence>
<accession>A0ABT6Y350</accession>
<dbReference type="InterPro" id="IPR041685">
    <property type="entry name" value="AAA_GajA/Old/RecF-like"/>
</dbReference>
<dbReference type="InterPro" id="IPR051396">
    <property type="entry name" value="Bact_Antivir_Def_Nuclease"/>
</dbReference>
<dbReference type="Pfam" id="PF13175">
    <property type="entry name" value="AAA_15"/>
    <property type="match status" value="2"/>
</dbReference>
<protein>
    <submittedName>
        <fullName evidence="2">AAA family ATPase</fullName>
    </submittedName>
</protein>
<dbReference type="SUPFAM" id="SSF52540">
    <property type="entry name" value="P-loop containing nucleoside triphosphate hydrolases"/>
    <property type="match status" value="1"/>
</dbReference>
<proteinExistence type="predicted"/>
<keyword evidence="3" id="KW-1185">Reference proteome</keyword>
<dbReference type="EMBL" id="JASHIF010000002">
    <property type="protein sequence ID" value="MDI9857976.1"/>
    <property type="molecule type" value="Genomic_DNA"/>
</dbReference>